<reference evidence="2" key="1">
    <citation type="submission" date="2023-03" db="EMBL/GenBank/DDBJ databases">
        <title>Massive genome expansion in bonnet fungi (Mycena s.s.) driven by repeated elements and novel gene families across ecological guilds.</title>
        <authorList>
            <consortium name="Lawrence Berkeley National Laboratory"/>
            <person name="Harder C.B."/>
            <person name="Miyauchi S."/>
            <person name="Viragh M."/>
            <person name="Kuo A."/>
            <person name="Thoen E."/>
            <person name="Andreopoulos B."/>
            <person name="Lu D."/>
            <person name="Skrede I."/>
            <person name="Drula E."/>
            <person name="Henrissat B."/>
            <person name="Morin E."/>
            <person name="Kohler A."/>
            <person name="Barry K."/>
            <person name="LaButti K."/>
            <person name="Morin E."/>
            <person name="Salamov A."/>
            <person name="Lipzen A."/>
            <person name="Mereny Z."/>
            <person name="Hegedus B."/>
            <person name="Baldrian P."/>
            <person name="Stursova M."/>
            <person name="Weitz H."/>
            <person name="Taylor A."/>
            <person name="Grigoriev I.V."/>
            <person name="Nagy L.G."/>
            <person name="Martin F."/>
            <person name="Kauserud H."/>
        </authorList>
    </citation>
    <scope>NUCLEOTIDE SEQUENCE</scope>
    <source>
        <strain evidence="2">CBHHK200</strain>
    </source>
</reference>
<dbReference type="EMBL" id="JARJCM010000097">
    <property type="protein sequence ID" value="KAJ7029819.1"/>
    <property type="molecule type" value="Genomic_DNA"/>
</dbReference>
<proteinExistence type="predicted"/>
<accession>A0AAD6SLM2</accession>
<evidence type="ECO:0000256" key="1">
    <source>
        <dbReference type="SAM" id="MobiDB-lite"/>
    </source>
</evidence>
<protein>
    <submittedName>
        <fullName evidence="2">Uncharacterized protein</fullName>
    </submittedName>
</protein>
<organism evidence="2 3">
    <name type="scientific">Mycena alexandri</name>
    <dbReference type="NCBI Taxonomy" id="1745969"/>
    <lineage>
        <taxon>Eukaryota</taxon>
        <taxon>Fungi</taxon>
        <taxon>Dikarya</taxon>
        <taxon>Basidiomycota</taxon>
        <taxon>Agaricomycotina</taxon>
        <taxon>Agaricomycetes</taxon>
        <taxon>Agaricomycetidae</taxon>
        <taxon>Agaricales</taxon>
        <taxon>Marasmiineae</taxon>
        <taxon>Mycenaceae</taxon>
        <taxon>Mycena</taxon>
    </lineage>
</organism>
<feature type="compositionally biased region" description="Low complexity" evidence="1">
    <location>
        <begin position="36"/>
        <end position="52"/>
    </location>
</feature>
<name>A0AAD6SLM2_9AGAR</name>
<keyword evidence="3" id="KW-1185">Reference proteome</keyword>
<feature type="region of interest" description="Disordered" evidence="1">
    <location>
        <begin position="1"/>
        <end position="206"/>
    </location>
</feature>
<feature type="compositionally biased region" description="Low complexity" evidence="1">
    <location>
        <begin position="1"/>
        <end position="14"/>
    </location>
</feature>
<gene>
    <name evidence="2" type="ORF">C8F04DRAFT_1187330</name>
</gene>
<dbReference type="AlphaFoldDB" id="A0AAD6SLM2"/>
<sequence length="304" mass="33843">MSWTPATAHTSPTPVTAPTPPATDASLTPPRPRPPTSTATTSAPARATTASTHPLRMRGTATPMPASQIEGAPTSTVSAPTLDDRFSLKEYDDHRPREERDDRRPYAADAHPRMDLTQLVPKKPAKRVRADDDEAAGPSNKRRNTSESHGLGAEAVQQQSEDLGEDNARGSKRPREESDEAEVLPWPGEGETKSQDEMDTDPDDKKRWRMSTDFYATHFVAKRHPTTADDHTFTVDPNNPDTWIRMPQRIGNGMNARGKQWDFEWSWTLAMVFEFSLDVTSPTFLFGTRALVGRFRKHNENGEG</sequence>
<dbReference type="Proteomes" id="UP001218188">
    <property type="component" value="Unassembled WGS sequence"/>
</dbReference>
<feature type="compositionally biased region" description="Basic and acidic residues" evidence="1">
    <location>
        <begin position="166"/>
        <end position="176"/>
    </location>
</feature>
<feature type="compositionally biased region" description="Basic and acidic residues" evidence="1">
    <location>
        <begin position="82"/>
        <end position="114"/>
    </location>
</feature>
<evidence type="ECO:0000313" key="3">
    <source>
        <dbReference type="Proteomes" id="UP001218188"/>
    </source>
</evidence>
<comment type="caution">
    <text evidence="2">The sequence shown here is derived from an EMBL/GenBank/DDBJ whole genome shotgun (WGS) entry which is preliminary data.</text>
</comment>
<evidence type="ECO:0000313" key="2">
    <source>
        <dbReference type="EMBL" id="KAJ7029819.1"/>
    </source>
</evidence>